<dbReference type="InterPro" id="IPR023229">
    <property type="entry name" value="T2SS_M_periplasmic_sf"/>
</dbReference>
<keyword evidence="12" id="KW-1185">Reference proteome</keyword>
<dbReference type="RefSeq" id="WP_025165540.1">
    <property type="nucleotide sequence ID" value="NZ_AWSQ01000002.1"/>
</dbReference>
<feature type="transmembrane region" description="Helical" evidence="10">
    <location>
        <begin position="33"/>
        <end position="52"/>
    </location>
</feature>
<evidence type="ECO:0000256" key="7">
    <source>
        <dbReference type="ARBA" id="ARBA00022927"/>
    </source>
</evidence>
<evidence type="ECO:0000256" key="6">
    <source>
        <dbReference type="ARBA" id="ARBA00022692"/>
    </source>
</evidence>
<dbReference type="SUPFAM" id="SSF103054">
    <property type="entry name" value="General secretion pathway protein M, EpsM"/>
    <property type="match status" value="1"/>
</dbReference>
<dbReference type="Pfam" id="PF04612">
    <property type="entry name" value="T2SSM"/>
    <property type="match status" value="1"/>
</dbReference>
<dbReference type="OrthoDB" id="7013123at2"/>
<dbReference type="GO" id="GO:0005886">
    <property type="term" value="C:plasma membrane"/>
    <property type="evidence" value="ECO:0007669"/>
    <property type="project" value="UniProtKB-SubCell"/>
</dbReference>
<name>A0A0A1YK41_9PSED</name>
<keyword evidence="3" id="KW-0813">Transport</keyword>
<keyword evidence="6 10" id="KW-0812">Transmembrane</keyword>
<evidence type="ECO:0000256" key="5">
    <source>
        <dbReference type="ARBA" id="ARBA00022519"/>
    </source>
</evidence>
<dbReference type="STRING" id="1395571.TMS3_0112405"/>
<evidence type="ECO:0000313" key="12">
    <source>
        <dbReference type="Proteomes" id="UP000030063"/>
    </source>
</evidence>
<dbReference type="AlphaFoldDB" id="A0A0A1YK41"/>
<sequence>MSSLSEPGHPFAAQWQNSVLLQRWRGLALRERLALSLLAAFLLLVVLYILLWQPAQQGVLAARSAFEQQRALYTYMQAQAPLARSLAAKPQVSLDPARLQGMVTASAAEQGLAIERLDSDSDGSLQVSVQSAPFAQLLRWFAVLEQQGVQIVEAGLDRDEESRVAARLSLRVAF</sequence>
<comment type="caution">
    <text evidence="11">The sequence shown here is derived from an EMBL/GenBank/DDBJ whole genome shotgun (WGS) entry which is preliminary data.</text>
</comment>
<keyword evidence="7" id="KW-0653">Protein transport</keyword>
<evidence type="ECO:0000256" key="2">
    <source>
        <dbReference type="ARBA" id="ARBA00010637"/>
    </source>
</evidence>
<reference evidence="11 12" key="1">
    <citation type="journal article" date="2014" name="Genome Announc.">
        <title>Draft Genome Sequence of Petroleum Oil-Degrading Marine Bacterium Pseudomonas taeanensis Strain MS-3, Isolated from a Crude Oil-Contaminated Seashore.</title>
        <authorList>
            <person name="Lee S.Y."/>
            <person name="Kim S.H."/>
            <person name="Lee D.G."/>
            <person name="Shin S."/>
            <person name="Yun S.H."/>
            <person name="Choi C.W."/>
            <person name="Chung Y.H."/>
            <person name="Choi J.S."/>
            <person name="Kahng H.Y."/>
            <person name="Kim S.I."/>
        </authorList>
    </citation>
    <scope>NUCLEOTIDE SEQUENCE [LARGE SCALE GENOMIC DNA]</scope>
    <source>
        <strain evidence="11 12">MS-3</strain>
    </source>
</reference>
<dbReference type="GO" id="GO:0015627">
    <property type="term" value="C:type II protein secretion system complex"/>
    <property type="evidence" value="ECO:0007669"/>
    <property type="project" value="InterPro"/>
</dbReference>
<comment type="subcellular location">
    <subcellularLocation>
        <location evidence="1">Cell inner membrane</location>
        <topology evidence="1">Single-pass membrane protein</topology>
    </subcellularLocation>
</comment>
<accession>A0A0A1YK41</accession>
<gene>
    <name evidence="11" type="ORF">TMS3_0112405</name>
</gene>
<comment type="similarity">
    <text evidence="2">Belongs to the GSP M family.</text>
</comment>
<dbReference type="EMBL" id="AWSQ01000002">
    <property type="protein sequence ID" value="KFX70280.1"/>
    <property type="molecule type" value="Genomic_DNA"/>
</dbReference>
<protein>
    <submittedName>
        <fullName evidence="11">General secretion pathway protein GspM</fullName>
    </submittedName>
</protein>
<dbReference type="Proteomes" id="UP000030063">
    <property type="component" value="Unassembled WGS sequence"/>
</dbReference>
<evidence type="ECO:0000256" key="8">
    <source>
        <dbReference type="ARBA" id="ARBA00022989"/>
    </source>
</evidence>
<evidence type="ECO:0000256" key="1">
    <source>
        <dbReference type="ARBA" id="ARBA00004377"/>
    </source>
</evidence>
<evidence type="ECO:0000256" key="9">
    <source>
        <dbReference type="ARBA" id="ARBA00023136"/>
    </source>
</evidence>
<dbReference type="Gene3D" id="3.30.1360.100">
    <property type="entry name" value="General secretion pathway protein M, EpsM"/>
    <property type="match status" value="1"/>
</dbReference>
<keyword evidence="4" id="KW-1003">Cell membrane</keyword>
<evidence type="ECO:0000256" key="3">
    <source>
        <dbReference type="ARBA" id="ARBA00022448"/>
    </source>
</evidence>
<keyword evidence="5" id="KW-0997">Cell inner membrane</keyword>
<keyword evidence="9 10" id="KW-0472">Membrane</keyword>
<evidence type="ECO:0000256" key="10">
    <source>
        <dbReference type="SAM" id="Phobius"/>
    </source>
</evidence>
<proteinExistence type="inferred from homology"/>
<keyword evidence="8 10" id="KW-1133">Transmembrane helix</keyword>
<evidence type="ECO:0000313" key="11">
    <source>
        <dbReference type="EMBL" id="KFX70280.1"/>
    </source>
</evidence>
<dbReference type="eggNOG" id="COG3149">
    <property type="taxonomic scope" value="Bacteria"/>
</dbReference>
<organism evidence="11 12">
    <name type="scientific">Pseudomonas taeanensis MS-3</name>
    <dbReference type="NCBI Taxonomy" id="1395571"/>
    <lineage>
        <taxon>Bacteria</taxon>
        <taxon>Pseudomonadati</taxon>
        <taxon>Pseudomonadota</taxon>
        <taxon>Gammaproteobacteria</taxon>
        <taxon>Pseudomonadales</taxon>
        <taxon>Pseudomonadaceae</taxon>
        <taxon>Pseudomonas</taxon>
    </lineage>
</organism>
<dbReference type="GO" id="GO:0015628">
    <property type="term" value="P:protein secretion by the type II secretion system"/>
    <property type="evidence" value="ECO:0007669"/>
    <property type="project" value="InterPro"/>
</dbReference>
<dbReference type="InterPro" id="IPR007690">
    <property type="entry name" value="T2SS_GspM"/>
</dbReference>
<evidence type="ECO:0000256" key="4">
    <source>
        <dbReference type="ARBA" id="ARBA00022475"/>
    </source>
</evidence>